<dbReference type="AlphaFoldDB" id="G7YTS6"/>
<proteinExistence type="predicted"/>
<sequence length="551" mass="62151">MVGTRQTGSSGGLAASSIALVITVSLSCNSKRRMATNIGYTHHRLSELQLQEENGYKQWLQTFADLAQSRHEGVQAVASYDLTHEKLNSIPGCTPERYWALPPVCNYPGAEAGGSYDHRTSIRCSTFQSEEVVILMDSMASVLNTDASLPLSEESTSFDQSTNIQWNNMKNTVFCTFGCNVFLNFPRSTNLSNKTEFGLMLGSLWYKIETLVGVGVSRRIGTIGIVGTLPYQGRNGERSDWGLLVCRLHFDLVVMFVINYCPTAHWGEEHSRYHADPKYLTWKAWNRIYRSLKNTCFRQLSGANMFEQVDSSRYTRKDLEHRLRQNAYTGMLASETDLRKNTSSTGGVIVKRFDVTYWRSRSVVQPMPIRRRPVSGCVEGAPDELFGKSYPISEQIEHAFASKAWLYVPHSRFPVIETVAAGTNVPMRPMVPNSAFKVHSPNNFYEYSAVEQSDQSQKPATYRARNSVQKQRTADKTCPNFVIFAKHNHNGAKLFSWWGFEKNLQELSLKVHIEPSNTEMKYNRCSGNDNPSALGSNRSIKDVMCAKEHGD</sequence>
<protein>
    <submittedName>
        <fullName evidence="1">Uncharacterized protein</fullName>
    </submittedName>
</protein>
<reference key="2">
    <citation type="submission" date="2011-10" db="EMBL/GenBank/DDBJ databases">
        <title>The genome and transcriptome sequence of Clonorchis sinensis provide insights into the carcinogenic liver fluke.</title>
        <authorList>
            <person name="Wang X."/>
            <person name="Huang Y."/>
            <person name="Chen W."/>
            <person name="Liu H."/>
            <person name="Guo L."/>
            <person name="Chen Y."/>
            <person name="Luo F."/>
            <person name="Zhou W."/>
            <person name="Sun J."/>
            <person name="Mao Q."/>
            <person name="Liang P."/>
            <person name="Zhou C."/>
            <person name="Tian Y."/>
            <person name="Men J."/>
            <person name="Lv X."/>
            <person name="Huang L."/>
            <person name="Zhou J."/>
            <person name="Hu Y."/>
            <person name="Li R."/>
            <person name="Zhang F."/>
            <person name="Lei H."/>
            <person name="Li X."/>
            <person name="Hu X."/>
            <person name="Liang C."/>
            <person name="Xu J."/>
            <person name="Wu Z."/>
            <person name="Yu X."/>
        </authorList>
    </citation>
    <scope>NUCLEOTIDE SEQUENCE</scope>
    <source>
        <strain>Henan</strain>
    </source>
</reference>
<evidence type="ECO:0000313" key="1">
    <source>
        <dbReference type="EMBL" id="GAA56356.1"/>
    </source>
</evidence>
<keyword evidence="2" id="KW-1185">Reference proteome</keyword>
<dbReference type="EMBL" id="DF144230">
    <property type="protein sequence ID" value="GAA56356.1"/>
    <property type="molecule type" value="Genomic_DNA"/>
</dbReference>
<evidence type="ECO:0000313" key="2">
    <source>
        <dbReference type="Proteomes" id="UP000008909"/>
    </source>
</evidence>
<reference evidence="1" key="1">
    <citation type="journal article" date="2011" name="Genome Biol.">
        <title>The draft genome of the carcinogenic human liver fluke Clonorchis sinensis.</title>
        <authorList>
            <person name="Wang X."/>
            <person name="Chen W."/>
            <person name="Huang Y."/>
            <person name="Sun J."/>
            <person name="Men J."/>
            <person name="Liu H."/>
            <person name="Luo F."/>
            <person name="Guo L."/>
            <person name="Lv X."/>
            <person name="Deng C."/>
            <person name="Zhou C."/>
            <person name="Fan Y."/>
            <person name="Li X."/>
            <person name="Huang L."/>
            <person name="Hu Y."/>
            <person name="Liang C."/>
            <person name="Hu X."/>
            <person name="Xu J."/>
            <person name="Yu X."/>
        </authorList>
    </citation>
    <scope>NUCLEOTIDE SEQUENCE [LARGE SCALE GENOMIC DNA]</scope>
    <source>
        <strain evidence="1">Henan</strain>
    </source>
</reference>
<organism evidence="1 2">
    <name type="scientific">Clonorchis sinensis</name>
    <name type="common">Chinese liver fluke</name>
    <dbReference type="NCBI Taxonomy" id="79923"/>
    <lineage>
        <taxon>Eukaryota</taxon>
        <taxon>Metazoa</taxon>
        <taxon>Spiralia</taxon>
        <taxon>Lophotrochozoa</taxon>
        <taxon>Platyhelminthes</taxon>
        <taxon>Trematoda</taxon>
        <taxon>Digenea</taxon>
        <taxon>Opisthorchiida</taxon>
        <taxon>Opisthorchiata</taxon>
        <taxon>Opisthorchiidae</taxon>
        <taxon>Clonorchis</taxon>
    </lineage>
</organism>
<dbReference type="PROSITE" id="PS51257">
    <property type="entry name" value="PROKAR_LIPOPROTEIN"/>
    <property type="match status" value="1"/>
</dbReference>
<dbReference type="Proteomes" id="UP000008909">
    <property type="component" value="Unassembled WGS sequence"/>
</dbReference>
<accession>G7YTS6</accession>
<gene>
    <name evidence="1" type="ORF">CLF_110700</name>
</gene>
<name>G7YTS6_CLOSI</name>